<sequence length="503" mass="55167">MSGDRSVLIIDNGGYTLKALYIPDPGNTASQPPRQAVVPNCVGAASFAGRGIVGEQLFKMPHFHGFMLRRPVDRGFVVDATLQSYIWEYLLQYFAIADESDVELVLTVPFAAPKQVGELLHYLVAQRFKFRALTVVSATFLALVADASRDWLHRNVHESCREDDGAGGGCGMVVDFGFSATTVVPYVDFLPIRESAVRIDVGGKLLSNRLKELISFTQVNMTEDGWLVNHIMERCCHVALQPKAALQAAQRQKQRGKRSSSSSVNVSGGDGGGICYGNGNSAGLRYYLPTVPPLMPLGCREEELHAVLGGDGSGVERHELQHLLFHHEAFLIPELLFHPVDVGIQQMGVVDAIVRGTGSRGMLRDAPTLHAALLHKIVVFGGTAKFPHLRERLQEELRKEFTACSTSAPLQPLVKRLRMAPHAIEVEDTTTGYSAHDSELQPLYGALALFTCPSRQPQLRLLRSRCHVDLTPLRKNKMGVGRAQASVALKTQKTLLDAMQHLP</sequence>
<dbReference type="InterPro" id="IPR043129">
    <property type="entry name" value="ATPase_NBD"/>
</dbReference>
<comment type="similarity">
    <text evidence="1">Belongs to the actin family.</text>
</comment>
<protein>
    <submittedName>
        <fullName evidence="2">Actin-like protein, putative</fullName>
    </submittedName>
</protein>
<proteinExistence type="inferred from homology"/>
<dbReference type="PANTHER" id="PTHR11937">
    <property type="entry name" value="ACTIN"/>
    <property type="match status" value="1"/>
</dbReference>
<name>K2MU16_TRYCR</name>
<dbReference type="SUPFAM" id="SSF53067">
    <property type="entry name" value="Actin-like ATPase domain"/>
    <property type="match status" value="2"/>
</dbReference>
<organism evidence="2 3">
    <name type="scientific">Trypanosoma cruzi marinkellei</name>
    <dbReference type="NCBI Taxonomy" id="85056"/>
    <lineage>
        <taxon>Eukaryota</taxon>
        <taxon>Discoba</taxon>
        <taxon>Euglenozoa</taxon>
        <taxon>Kinetoplastea</taxon>
        <taxon>Metakinetoplastina</taxon>
        <taxon>Trypanosomatida</taxon>
        <taxon>Trypanosomatidae</taxon>
        <taxon>Trypanosoma</taxon>
        <taxon>Schizotrypanum</taxon>
    </lineage>
</organism>
<comment type="caution">
    <text evidence="2">The sequence shown here is derived from an EMBL/GenBank/DDBJ whole genome shotgun (WGS) entry which is preliminary data.</text>
</comment>
<gene>
    <name evidence="2" type="ORF">MOQ_005617</name>
</gene>
<dbReference type="InterPro" id="IPR004000">
    <property type="entry name" value="Actin"/>
</dbReference>
<dbReference type="AlphaFoldDB" id="K2MU16"/>
<dbReference type="OrthoDB" id="6220758at2759"/>
<dbReference type="Pfam" id="PF00022">
    <property type="entry name" value="Actin"/>
    <property type="match status" value="1"/>
</dbReference>
<reference evidence="2 3" key="1">
    <citation type="journal article" date="2012" name="BMC Genomics">
        <title>Comparative genomic analysis of human infective Trypanosoma cruzi lineages with the bat-restricted subspecies T. cruzi marinkellei.</title>
        <authorList>
            <person name="Franzen O."/>
            <person name="Talavera-Lopez C."/>
            <person name="Ochaya S."/>
            <person name="Butler C.E."/>
            <person name="Messenger L.A."/>
            <person name="Lewis M.D."/>
            <person name="Llewellyn M.S."/>
            <person name="Marinkelle C.J."/>
            <person name="Tyler K.M."/>
            <person name="Miles M.A."/>
            <person name="Andersson B."/>
        </authorList>
    </citation>
    <scope>NUCLEOTIDE SEQUENCE [LARGE SCALE GENOMIC DNA]</scope>
    <source>
        <strain evidence="2 3">B7</strain>
    </source>
</reference>
<evidence type="ECO:0000313" key="3">
    <source>
        <dbReference type="Proteomes" id="UP000007350"/>
    </source>
</evidence>
<accession>K2MU16</accession>
<keyword evidence="3" id="KW-1185">Reference proteome</keyword>
<evidence type="ECO:0000256" key="1">
    <source>
        <dbReference type="RuleBase" id="RU000487"/>
    </source>
</evidence>
<dbReference type="EMBL" id="AHKC01011964">
    <property type="protein sequence ID" value="EKF30555.1"/>
    <property type="molecule type" value="Genomic_DNA"/>
</dbReference>
<dbReference type="SMART" id="SM00268">
    <property type="entry name" value="ACTIN"/>
    <property type="match status" value="1"/>
</dbReference>
<dbReference type="Proteomes" id="UP000007350">
    <property type="component" value="Unassembled WGS sequence"/>
</dbReference>
<dbReference type="Gene3D" id="3.30.420.40">
    <property type="match status" value="3"/>
</dbReference>
<evidence type="ECO:0000313" key="2">
    <source>
        <dbReference type="EMBL" id="EKF30555.1"/>
    </source>
</evidence>